<accession>A0A5E4X480</accession>
<organism evidence="2 3">
    <name type="scientific">Pandoraea eparura</name>
    <dbReference type="NCBI Taxonomy" id="2508291"/>
    <lineage>
        <taxon>Bacteria</taxon>
        <taxon>Pseudomonadati</taxon>
        <taxon>Pseudomonadota</taxon>
        <taxon>Betaproteobacteria</taxon>
        <taxon>Burkholderiales</taxon>
        <taxon>Burkholderiaceae</taxon>
        <taxon>Pandoraea</taxon>
    </lineage>
</organism>
<sequence length="103" mass="11449">MSEAKRYPAPKMVDRTCKRCKKPFQARAADVKRGWGLFCSKSCKAIKQEARTGQYAAFIERGQNSSEDREASYDAAYDEITGGWDEGGWRDDDSGVTTVRGAA</sequence>
<gene>
    <name evidence="2" type="ORF">PEP31012_03679</name>
</gene>
<evidence type="ECO:0000313" key="3">
    <source>
        <dbReference type="Proteomes" id="UP000400981"/>
    </source>
</evidence>
<evidence type="ECO:0000256" key="1">
    <source>
        <dbReference type="SAM" id="MobiDB-lite"/>
    </source>
</evidence>
<proteinExistence type="predicted"/>
<reference evidence="2 3" key="1">
    <citation type="submission" date="2019-08" db="EMBL/GenBank/DDBJ databases">
        <authorList>
            <person name="Peeters C."/>
        </authorList>
    </citation>
    <scope>NUCLEOTIDE SEQUENCE [LARGE SCALE GENOMIC DNA]</scope>
    <source>
        <strain evidence="2 3">LMG 31012</strain>
    </source>
</reference>
<feature type="region of interest" description="Disordered" evidence="1">
    <location>
        <begin position="84"/>
        <end position="103"/>
    </location>
</feature>
<dbReference type="EMBL" id="CABPSH010000010">
    <property type="protein sequence ID" value="VVE31076.1"/>
    <property type="molecule type" value="Genomic_DNA"/>
</dbReference>
<protein>
    <submittedName>
        <fullName evidence="2">Uncharacterized protein</fullName>
    </submittedName>
</protein>
<name>A0A5E4X480_9BURK</name>
<dbReference type="Proteomes" id="UP000400981">
    <property type="component" value="Unassembled WGS sequence"/>
</dbReference>
<dbReference type="RefSeq" id="WP_246171374.1">
    <property type="nucleotide sequence ID" value="NZ_CABPSH010000010.1"/>
</dbReference>
<keyword evidence="3" id="KW-1185">Reference proteome</keyword>
<dbReference type="AlphaFoldDB" id="A0A5E4X480"/>
<evidence type="ECO:0000313" key="2">
    <source>
        <dbReference type="EMBL" id="VVE31076.1"/>
    </source>
</evidence>